<evidence type="ECO:0000259" key="8">
    <source>
        <dbReference type="PROSITE" id="PS50928"/>
    </source>
</evidence>
<reference evidence="10" key="1">
    <citation type="submission" date="2017-02" db="EMBL/GenBank/DDBJ databases">
        <authorList>
            <person name="Varghese N."/>
            <person name="Submissions S."/>
        </authorList>
    </citation>
    <scope>NUCLEOTIDE SEQUENCE [LARGE SCALE GENOMIC DNA]</scope>
    <source>
        <strain evidence="10">DSM 3072</strain>
    </source>
</reference>
<gene>
    <name evidence="9" type="ORF">SAMN02745213_02070</name>
</gene>
<dbReference type="InterPro" id="IPR035906">
    <property type="entry name" value="MetI-like_sf"/>
</dbReference>
<dbReference type="EMBL" id="FUXX01000049">
    <property type="protein sequence ID" value="SKA68686.1"/>
    <property type="molecule type" value="Genomic_DNA"/>
</dbReference>
<protein>
    <submittedName>
        <fullName evidence="9">D-methionine transport system permease protein</fullName>
    </submittedName>
</protein>
<feature type="transmembrane region" description="Helical" evidence="7">
    <location>
        <begin position="199"/>
        <end position="221"/>
    </location>
</feature>
<dbReference type="GO" id="GO:0048473">
    <property type="term" value="P:D-methionine transmembrane transport"/>
    <property type="evidence" value="ECO:0007669"/>
    <property type="project" value="TreeGrafter"/>
</dbReference>
<evidence type="ECO:0000256" key="2">
    <source>
        <dbReference type="ARBA" id="ARBA00022448"/>
    </source>
</evidence>
<keyword evidence="6 7" id="KW-0472">Membrane</keyword>
<evidence type="ECO:0000256" key="6">
    <source>
        <dbReference type="ARBA" id="ARBA00023136"/>
    </source>
</evidence>
<dbReference type="InterPro" id="IPR000515">
    <property type="entry name" value="MetI-like"/>
</dbReference>
<dbReference type="PANTHER" id="PTHR30450:SF1">
    <property type="entry name" value="D-METHIONINE TRANSPORT SYSTEM PERMEASE PROTEIN METI-RELATED"/>
    <property type="match status" value="1"/>
</dbReference>
<keyword evidence="10" id="KW-1185">Reference proteome</keyword>
<evidence type="ECO:0000313" key="9">
    <source>
        <dbReference type="EMBL" id="SKA68686.1"/>
    </source>
</evidence>
<evidence type="ECO:0000313" key="10">
    <source>
        <dbReference type="Proteomes" id="UP000242432"/>
    </source>
</evidence>
<name>A0A1T4VUQ5_9GAMM</name>
<evidence type="ECO:0000256" key="7">
    <source>
        <dbReference type="RuleBase" id="RU363032"/>
    </source>
</evidence>
<accession>A0A1T4VUQ5</accession>
<dbReference type="Proteomes" id="UP000242432">
    <property type="component" value="Unassembled WGS sequence"/>
</dbReference>
<dbReference type="Gene3D" id="1.10.3720.10">
    <property type="entry name" value="MetI-like"/>
    <property type="match status" value="1"/>
</dbReference>
<dbReference type="RefSeq" id="WP_200805048.1">
    <property type="nucleotide sequence ID" value="NZ_FUXX01000049.1"/>
</dbReference>
<evidence type="ECO:0000256" key="3">
    <source>
        <dbReference type="ARBA" id="ARBA00022475"/>
    </source>
</evidence>
<dbReference type="SUPFAM" id="SSF161098">
    <property type="entry name" value="MetI-like"/>
    <property type="match status" value="1"/>
</dbReference>
<keyword evidence="2 7" id="KW-0813">Transport</keyword>
<organism evidence="9 10">
    <name type="scientific">Succinivibrio dextrinosolvens DSM 3072</name>
    <dbReference type="NCBI Taxonomy" id="1123324"/>
    <lineage>
        <taxon>Bacteria</taxon>
        <taxon>Pseudomonadati</taxon>
        <taxon>Pseudomonadota</taxon>
        <taxon>Gammaproteobacteria</taxon>
        <taxon>Aeromonadales</taxon>
        <taxon>Succinivibrionaceae</taxon>
        <taxon>Succinivibrio</taxon>
    </lineage>
</organism>
<feature type="transmembrane region" description="Helical" evidence="7">
    <location>
        <begin position="72"/>
        <end position="92"/>
    </location>
</feature>
<sequence length="226" mass="24966">MMEIINILMPNFERLSEEFYECLFQTIIMVLVSGTIAWILGVALGVTLVVTRSGGIMRNRLVFNTLDRCIDVIRSIPFIILMVLLIPLSRFIVGTGSGLEGSFVALVFGTVPFFSRQIEQVLSEVDGGLVEAAQSMGLSPWEIIFSVYLKESIPGITRVTMITFVSFIGITAIAGAIGAGGLGDFAIRYGYQMGYRDMIWLTVIVILLMISIFQFVGNYIIKKTSH</sequence>
<proteinExistence type="inferred from homology"/>
<dbReference type="Pfam" id="PF00528">
    <property type="entry name" value="BPD_transp_1"/>
    <property type="match status" value="1"/>
</dbReference>
<dbReference type="PROSITE" id="PS50928">
    <property type="entry name" value="ABC_TM1"/>
    <property type="match status" value="1"/>
</dbReference>
<dbReference type="PANTHER" id="PTHR30450">
    <property type="entry name" value="ABC TRANSPORTER PERMEASE"/>
    <property type="match status" value="1"/>
</dbReference>
<feature type="domain" description="ABC transmembrane type-1" evidence="8">
    <location>
        <begin position="23"/>
        <end position="216"/>
    </location>
</feature>
<comment type="subcellular location">
    <subcellularLocation>
        <location evidence="1 7">Cell membrane</location>
        <topology evidence="1 7">Multi-pass membrane protein</topology>
    </subcellularLocation>
</comment>
<evidence type="ECO:0000256" key="1">
    <source>
        <dbReference type="ARBA" id="ARBA00004651"/>
    </source>
</evidence>
<evidence type="ECO:0000256" key="4">
    <source>
        <dbReference type="ARBA" id="ARBA00022692"/>
    </source>
</evidence>
<keyword evidence="4 7" id="KW-0812">Transmembrane</keyword>
<evidence type="ECO:0000256" key="5">
    <source>
        <dbReference type="ARBA" id="ARBA00022989"/>
    </source>
</evidence>
<feature type="transmembrane region" description="Helical" evidence="7">
    <location>
        <begin position="159"/>
        <end position="179"/>
    </location>
</feature>
<dbReference type="CDD" id="cd06261">
    <property type="entry name" value="TM_PBP2"/>
    <property type="match status" value="1"/>
</dbReference>
<dbReference type="InterPro" id="IPR051322">
    <property type="entry name" value="AA_ABC_Transporter_Permease"/>
</dbReference>
<comment type="similarity">
    <text evidence="7">Belongs to the binding-protein-dependent transport system permease family.</text>
</comment>
<keyword evidence="3" id="KW-1003">Cell membrane</keyword>
<dbReference type="AlphaFoldDB" id="A0A1T4VUQ5"/>
<feature type="transmembrane region" description="Helical" evidence="7">
    <location>
        <begin position="23"/>
        <end position="51"/>
    </location>
</feature>
<dbReference type="GO" id="GO:0005886">
    <property type="term" value="C:plasma membrane"/>
    <property type="evidence" value="ECO:0007669"/>
    <property type="project" value="UniProtKB-SubCell"/>
</dbReference>
<keyword evidence="5 7" id="KW-1133">Transmembrane helix</keyword>
<dbReference type="STRING" id="83771.SAMN02910357_00602"/>